<protein>
    <submittedName>
        <fullName evidence="1">Uncharacterized protein</fullName>
    </submittedName>
</protein>
<dbReference type="Proteomes" id="UP000823872">
    <property type="component" value="Chromosome D1"/>
</dbReference>
<dbReference type="Ensembl" id="ENSFCTT00005041591.1">
    <property type="protein sequence ID" value="ENSFCTP00005029525.1"/>
    <property type="gene ID" value="ENSFCTG00005014590.1"/>
</dbReference>
<accession>A0ABI7Y5N9</accession>
<reference evidence="1 2" key="1">
    <citation type="submission" date="2021-02" db="EMBL/GenBank/DDBJ databases">
        <title>Safari Cat Assemblies.</title>
        <authorList>
            <person name="Bredemeyer K.R."/>
            <person name="Murphy W.J."/>
        </authorList>
    </citation>
    <scope>NUCLEOTIDE SEQUENCE [LARGE SCALE GENOMIC DNA]</scope>
</reference>
<name>A0ABI7Y5N9_FELCA</name>
<reference evidence="1" key="3">
    <citation type="submission" date="2025-09" db="UniProtKB">
        <authorList>
            <consortium name="Ensembl"/>
        </authorList>
    </citation>
    <scope>IDENTIFICATION</scope>
    <source>
        <strain evidence="1">breed Abyssinian</strain>
    </source>
</reference>
<evidence type="ECO:0000313" key="1">
    <source>
        <dbReference type="Ensembl" id="ENSFCTP00005029525.1"/>
    </source>
</evidence>
<organism evidence="1 2">
    <name type="scientific">Felis catus</name>
    <name type="common">Cat</name>
    <name type="synonym">Felis silvestris catus</name>
    <dbReference type="NCBI Taxonomy" id="9685"/>
    <lineage>
        <taxon>Eukaryota</taxon>
        <taxon>Metazoa</taxon>
        <taxon>Chordata</taxon>
        <taxon>Craniata</taxon>
        <taxon>Vertebrata</taxon>
        <taxon>Euteleostomi</taxon>
        <taxon>Mammalia</taxon>
        <taxon>Eutheria</taxon>
        <taxon>Laurasiatheria</taxon>
        <taxon>Carnivora</taxon>
        <taxon>Feliformia</taxon>
        <taxon>Felidae</taxon>
        <taxon>Felinae</taxon>
        <taxon>Felis</taxon>
    </lineage>
</organism>
<proteinExistence type="predicted"/>
<keyword evidence="2" id="KW-1185">Reference proteome</keyword>
<evidence type="ECO:0000313" key="2">
    <source>
        <dbReference type="Proteomes" id="UP000823872"/>
    </source>
</evidence>
<reference evidence="1" key="2">
    <citation type="submission" date="2025-08" db="UniProtKB">
        <authorList>
            <consortium name="Ensembl"/>
        </authorList>
    </citation>
    <scope>IDENTIFICATION</scope>
    <source>
        <strain evidence="1">breed Abyssinian</strain>
    </source>
</reference>
<sequence>MVPQFQVSLLTKLGRYSTLFFRVVYEVTVSETFYRRGGRGKQLRRKRSRMNRNDFRELAEAQDHSIVK</sequence>